<dbReference type="InterPro" id="IPR046450">
    <property type="entry name" value="PA_dom_sf"/>
</dbReference>
<dbReference type="Pfam" id="PF04253">
    <property type="entry name" value="TFR_dimer"/>
    <property type="match status" value="1"/>
</dbReference>
<dbReference type="SUPFAM" id="SSF47672">
    <property type="entry name" value="Transferrin receptor-like dimerisation domain"/>
    <property type="match status" value="1"/>
</dbReference>
<dbReference type="GO" id="GO:0004180">
    <property type="term" value="F:carboxypeptidase activity"/>
    <property type="evidence" value="ECO:0007669"/>
    <property type="project" value="TreeGrafter"/>
</dbReference>
<accession>A0A9Q9DU95</accession>
<dbReference type="Gene3D" id="1.20.930.40">
    <property type="entry name" value="Transferrin receptor-like, dimerisation domain"/>
    <property type="match status" value="1"/>
</dbReference>
<dbReference type="CDD" id="cd02121">
    <property type="entry name" value="PA_GCPII_like"/>
    <property type="match status" value="1"/>
</dbReference>
<dbReference type="OrthoDB" id="5841748at2759"/>
<evidence type="ECO:0008006" key="8">
    <source>
        <dbReference type="Google" id="ProtNLM"/>
    </source>
</evidence>
<feature type="domain" description="Peptidase M28" evidence="5">
    <location>
        <begin position="367"/>
        <end position="555"/>
    </location>
</feature>
<evidence type="ECO:0000259" key="5">
    <source>
        <dbReference type="Pfam" id="PF04389"/>
    </source>
</evidence>
<evidence type="ECO:0000259" key="3">
    <source>
        <dbReference type="Pfam" id="PF02225"/>
    </source>
</evidence>
<evidence type="ECO:0000313" key="6">
    <source>
        <dbReference type="EMBL" id="USP80738.1"/>
    </source>
</evidence>
<dbReference type="Pfam" id="PF02225">
    <property type="entry name" value="PA"/>
    <property type="match status" value="1"/>
</dbReference>
<dbReference type="Proteomes" id="UP001056012">
    <property type="component" value="Chromosome 6"/>
</dbReference>
<dbReference type="SUPFAM" id="SSF52025">
    <property type="entry name" value="PA domain"/>
    <property type="match status" value="1"/>
</dbReference>
<dbReference type="PANTHER" id="PTHR10404">
    <property type="entry name" value="N-ACETYLATED-ALPHA-LINKED ACIDIC DIPEPTIDASE"/>
    <property type="match status" value="1"/>
</dbReference>
<evidence type="ECO:0000256" key="1">
    <source>
        <dbReference type="ARBA" id="ARBA00005634"/>
    </source>
</evidence>
<dbReference type="InterPro" id="IPR039373">
    <property type="entry name" value="Peptidase_M28B"/>
</dbReference>
<dbReference type="InterPro" id="IPR007365">
    <property type="entry name" value="TFR-like_dimer_dom"/>
</dbReference>
<dbReference type="Pfam" id="PF04389">
    <property type="entry name" value="Peptidase_M28"/>
    <property type="match status" value="1"/>
</dbReference>
<evidence type="ECO:0000256" key="2">
    <source>
        <dbReference type="SAM" id="SignalP"/>
    </source>
</evidence>
<organism evidence="6 7">
    <name type="scientific">Curvularia clavata</name>
    <dbReference type="NCBI Taxonomy" id="95742"/>
    <lineage>
        <taxon>Eukaryota</taxon>
        <taxon>Fungi</taxon>
        <taxon>Dikarya</taxon>
        <taxon>Ascomycota</taxon>
        <taxon>Pezizomycotina</taxon>
        <taxon>Dothideomycetes</taxon>
        <taxon>Pleosporomycetidae</taxon>
        <taxon>Pleosporales</taxon>
        <taxon>Pleosporineae</taxon>
        <taxon>Pleosporaceae</taxon>
        <taxon>Curvularia</taxon>
    </lineage>
</organism>
<dbReference type="VEuPathDB" id="FungiDB:yc1106_08012"/>
<proteinExistence type="inferred from homology"/>
<keyword evidence="2" id="KW-0732">Signal</keyword>
<keyword evidence="7" id="KW-1185">Reference proteome</keyword>
<dbReference type="PANTHER" id="PTHR10404:SF46">
    <property type="entry name" value="VACUOLAR PROTEIN SORTING-ASSOCIATED PROTEIN 70"/>
    <property type="match status" value="1"/>
</dbReference>
<sequence>MPSPTPLLHLLLFSPLTLACQRDWASLDRRIALHAPFNTFSKRSAPTYPPSLTPTESLLVNSFDSTSLSSWSSYYTHGDHLGSHNRSMAEWTADKWKTAGFNDVQVVEYPIWYTYPQKSELRLLRADGSVHEARLVEDVLVEDETSGYEGLIPAYHAMSASGDVKGEFVYVGRGTRADFQVLKDAGIQLEGKIALANYGGIYRGTKVKNAQDNGMAGCVLFTDPLDDGEVTVENGYKAYPGLAPFSLTNHFPDGPARNPSSIQRGSVRFSSLYSGDPTTVGWASSWDSPRGDISLYTPSIPSIPISMKDALPILTALQGHGVSAKEANRSGWTGGFSNITYDSGPAPGAQLHIDHVMEGKLAPVWDVIGVINGTTDEVVVIGNHRDAWVIGGAADPNSGSAILIELANAFGKLLAKGWKPRRTIILGSWDAEEFGLQGSTEWVESHLPWLTTSVVAYLNLDVAVSGPRTSFSGSGELHTMVVEQMKKVLFPEGWGDFPTLYDMWHNTTEGEISPLGSGSDYASFYQNGIACIDIGSDGGKTDPVYHYHSNYDSYAWMSRFGDPGFKLHKAIGQWMTLVAYHIADDELIPWDLPNAATVLQSYLSELNETIADSELSSLDLSPLEDAIAEFEHQAEHIAQVAQTAVAFQNKVILGVVNAKYRDFSRGFASSGGLPGRETFKNVISAPGIDNGYGADVFPAVTDSVNKKDEEAAKEWILKSARAVLRSAEILRVGN</sequence>
<dbReference type="Gene3D" id="3.50.30.30">
    <property type="match status" value="1"/>
</dbReference>
<feature type="domain" description="PA" evidence="3">
    <location>
        <begin position="164"/>
        <end position="240"/>
    </location>
</feature>
<dbReference type="SUPFAM" id="SSF53187">
    <property type="entry name" value="Zn-dependent exopeptidases"/>
    <property type="match status" value="1"/>
</dbReference>
<feature type="domain" description="Transferrin receptor-like dimerisation" evidence="4">
    <location>
        <begin position="618"/>
        <end position="730"/>
    </location>
</feature>
<reference evidence="6" key="1">
    <citation type="submission" date="2021-12" db="EMBL/GenBank/DDBJ databases">
        <title>Curvularia clavata genome.</title>
        <authorList>
            <person name="Cao Y."/>
        </authorList>
    </citation>
    <scope>NUCLEOTIDE SEQUENCE</scope>
    <source>
        <strain evidence="6">Yc1106</strain>
    </source>
</reference>
<evidence type="ECO:0000259" key="4">
    <source>
        <dbReference type="Pfam" id="PF04253"/>
    </source>
</evidence>
<dbReference type="InterPro" id="IPR007484">
    <property type="entry name" value="Peptidase_M28"/>
</dbReference>
<feature type="signal peptide" evidence="2">
    <location>
        <begin position="1"/>
        <end position="19"/>
    </location>
</feature>
<comment type="similarity">
    <text evidence="1">Belongs to the peptidase M28 family. M28B subfamily.</text>
</comment>
<dbReference type="InterPro" id="IPR003137">
    <property type="entry name" value="PA_domain"/>
</dbReference>
<gene>
    <name evidence="6" type="ORF">yc1106_08012</name>
</gene>
<protein>
    <recommendedName>
        <fullName evidence="8">Zn-dependent exopeptidase</fullName>
    </recommendedName>
</protein>
<dbReference type="CDD" id="cd08022">
    <property type="entry name" value="M28_PSMA_like"/>
    <property type="match status" value="1"/>
</dbReference>
<feature type="chain" id="PRO_5040251672" description="Zn-dependent exopeptidase" evidence="2">
    <location>
        <begin position="20"/>
        <end position="734"/>
    </location>
</feature>
<dbReference type="EMBL" id="CP089279">
    <property type="protein sequence ID" value="USP80738.1"/>
    <property type="molecule type" value="Genomic_DNA"/>
</dbReference>
<dbReference type="InterPro" id="IPR036757">
    <property type="entry name" value="TFR-like_dimer_dom_sf"/>
</dbReference>
<dbReference type="FunFam" id="3.40.630.10:FF:000101">
    <property type="entry name" value="N-acetylated alpha-linked acidic dipeptidase like 1"/>
    <property type="match status" value="1"/>
</dbReference>
<name>A0A9Q9DU95_CURCL</name>
<evidence type="ECO:0000313" key="7">
    <source>
        <dbReference type="Proteomes" id="UP001056012"/>
    </source>
</evidence>
<dbReference type="AlphaFoldDB" id="A0A9Q9DU95"/>
<dbReference type="Gene3D" id="3.40.630.10">
    <property type="entry name" value="Zn peptidases"/>
    <property type="match status" value="1"/>
</dbReference>